<dbReference type="Gene3D" id="3.10.129.10">
    <property type="entry name" value="Hotdog Thioesterase"/>
    <property type="match status" value="1"/>
</dbReference>
<dbReference type="Proteomes" id="UP000253034">
    <property type="component" value="Unassembled WGS sequence"/>
</dbReference>
<evidence type="ECO:0000313" key="3">
    <source>
        <dbReference type="EMBL" id="RCX19373.1"/>
    </source>
</evidence>
<dbReference type="InterPro" id="IPR050563">
    <property type="entry name" value="4-hydroxybenzoyl-CoA_TE"/>
</dbReference>
<dbReference type="NCBIfam" id="TIGR00051">
    <property type="entry name" value="YbgC/FadM family acyl-CoA thioesterase"/>
    <property type="match status" value="1"/>
</dbReference>
<evidence type="ECO:0000256" key="2">
    <source>
        <dbReference type="ARBA" id="ARBA00022801"/>
    </source>
</evidence>
<dbReference type="RefSeq" id="WP_114296439.1">
    <property type="nucleotide sequence ID" value="NZ_QPJT01000003.1"/>
</dbReference>
<dbReference type="PANTHER" id="PTHR31793:SF27">
    <property type="entry name" value="NOVEL THIOESTERASE SUPERFAMILY DOMAIN AND SAPOSIN A-TYPE DOMAIN CONTAINING PROTEIN (0610012H03RIK)"/>
    <property type="match status" value="1"/>
</dbReference>
<dbReference type="GO" id="GO:0047617">
    <property type="term" value="F:fatty acyl-CoA hydrolase activity"/>
    <property type="evidence" value="ECO:0007669"/>
    <property type="project" value="TreeGrafter"/>
</dbReference>
<dbReference type="EMBL" id="QPJT01000003">
    <property type="protein sequence ID" value="RCX19373.1"/>
    <property type="molecule type" value="Genomic_DNA"/>
</dbReference>
<dbReference type="Pfam" id="PF13279">
    <property type="entry name" value="4HBT_2"/>
    <property type="match status" value="1"/>
</dbReference>
<keyword evidence="2 3" id="KW-0378">Hydrolase</keyword>
<sequence>MFVSETHLIVRYAETDQMGIVHHSHYPVWFEAARTDFIKKMGMPYSKIEEEGAMLPLLELKCCYKEAARYEDEIIIKTQIKEFTPLRLLFSYEAYKNGLPRVIATGETLHVWTNKALKPVNIRKYSQHIYELLQRAVEE</sequence>
<keyword evidence="4" id="KW-1185">Reference proteome</keyword>
<proteinExistence type="inferred from homology"/>
<dbReference type="PIRSF" id="PIRSF003230">
    <property type="entry name" value="YbgC"/>
    <property type="match status" value="1"/>
</dbReference>
<dbReference type="CDD" id="cd00586">
    <property type="entry name" value="4HBT"/>
    <property type="match status" value="1"/>
</dbReference>
<reference evidence="3 4" key="1">
    <citation type="submission" date="2018-07" db="EMBL/GenBank/DDBJ databases">
        <title>Genomic Encyclopedia of Type Strains, Phase IV (KMG-IV): sequencing the most valuable type-strain genomes for metagenomic binning, comparative biology and taxonomic classification.</title>
        <authorList>
            <person name="Goeker M."/>
        </authorList>
    </citation>
    <scope>NUCLEOTIDE SEQUENCE [LARGE SCALE GENOMIC DNA]</scope>
    <source>
        <strain evidence="3 4">DSM 27016</strain>
    </source>
</reference>
<name>A0A369BCW2_9FIRM</name>
<comment type="caution">
    <text evidence="3">The sequence shown here is derived from an EMBL/GenBank/DDBJ whole genome shotgun (WGS) entry which is preliminary data.</text>
</comment>
<gene>
    <name evidence="3" type="ORF">DFR58_103118</name>
</gene>
<dbReference type="PANTHER" id="PTHR31793">
    <property type="entry name" value="4-HYDROXYBENZOYL-COA THIOESTERASE FAMILY MEMBER"/>
    <property type="match status" value="1"/>
</dbReference>
<dbReference type="OrthoDB" id="9800856at2"/>
<dbReference type="InterPro" id="IPR006684">
    <property type="entry name" value="YbgC/YbaW"/>
</dbReference>
<organism evidence="3 4">
    <name type="scientific">Anaerobacterium chartisolvens</name>
    <dbReference type="NCBI Taxonomy" id="1297424"/>
    <lineage>
        <taxon>Bacteria</taxon>
        <taxon>Bacillati</taxon>
        <taxon>Bacillota</taxon>
        <taxon>Clostridia</taxon>
        <taxon>Eubacteriales</taxon>
        <taxon>Oscillospiraceae</taxon>
        <taxon>Anaerobacterium</taxon>
    </lineage>
</organism>
<dbReference type="AlphaFoldDB" id="A0A369BCW2"/>
<comment type="similarity">
    <text evidence="1">Belongs to the 4-hydroxybenzoyl-CoA thioesterase family.</text>
</comment>
<evidence type="ECO:0000313" key="4">
    <source>
        <dbReference type="Proteomes" id="UP000253034"/>
    </source>
</evidence>
<protein>
    <submittedName>
        <fullName evidence="3">Acyl-CoA thioester hydrolase</fullName>
    </submittedName>
</protein>
<evidence type="ECO:0000256" key="1">
    <source>
        <dbReference type="ARBA" id="ARBA00005953"/>
    </source>
</evidence>
<dbReference type="SUPFAM" id="SSF54637">
    <property type="entry name" value="Thioesterase/thiol ester dehydrase-isomerase"/>
    <property type="match status" value="1"/>
</dbReference>
<dbReference type="InterPro" id="IPR029069">
    <property type="entry name" value="HotDog_dom_sf"/>
</dbReference>
<accession>A0A369BCW2</accession>